<gene>
    <name evidence="9" type="ORF">HDK90DRAFT_476414</name>
</gene>
<evidence type="ECO:0000256" key="4">
    <source>
        <dbReference type="PROSITE-ProRule" id="PRU00601"/>
    </source>
</evidence>
<feature type="region of interest" description="Disordered" evidence="5">
    <location>
        <begin position="711"/>
        <end position="766"/>
    </location>
</feature>
<dbReference type="InterPro" id="IPR017921">
    <property type="entry name" value="Znf_CTCHY"/>
</dbReference>
<dbReference type="Gene3D" id="2.20.28.10">
    <property type="match status" value="1"/>
</dbReference>
<dbReference type="InterPro" id="IPR013083">
    <property type="entry name" value="Znf_RING/FYVE/PHD"/>
</dbReference>
<dbReference type="InterPro" id="IPR008913">
    <property type="entry name" value="Znf_CHY"/>
</dbReference>
<organism evidence="9 10">
    <name type="scientific">Phyllosticta capitalensis</name>
    <dbReference type="NCBI Taxonomy" id="121624"/>
    <lineage>
        <taxon>Eukaryota</taxon>
        <taxon>Fungi</taxon>
        <taxon>Dikarya</taxon>
        <taxon>Ascomycota</taxon>
        <taxon>Pezizomycotina</taxon>
        <taxon>Dothideomycetes</taxon>
        <taxon>Dothideomycetes incertae sedis</taxon>
        <taxon>Botryosphaeriales</taxon>
        <taxon>Phyllostictaceae</taxon>
        <taxon>Phyllosticta</taxon>
    </lineage>
</organism>
<feature type="compositionally biased region" description="Basic and acidic residues" evidence="5">
    <location>
        <begin position="672"/>
        <end position="690"/>
    </location>
</feature>
<sequence length="766" mass="85371">MERDRFSAGGRPGVCWGRVPSRPSRPKLLNPTTISQHWLATELHLNLLMTSLISAFILEPVVRQARAFSAASSHVERPRPALSAIPGVQVSQPSRATDCAAAGAAGTAPRNSTSSSASDTSASSSIFSPSAVAGDAFVPTDNPDVATCQEPTVVSTEEPPKSTAAHGHANLTQSTTRIIPPSSALHCPFEAEYPPHPVHCITEPMCSTAATDERLPGPPPRGNESTVVQLHRNPDRGSSYTTPNTCGAVIMSESLPADDGMRLLRSRIHEIRKLRVPSEEKAQRMHSLMTEKYRASQEHLDVQRPWSPSSTLSQERPFTPSSAVSFADVDIPLSSPASVSSSFDIENPYNLTPEDLQPTYFPPERHVDLSASAGSIAVEEEEPTLGCKHYKRNVKIQCFDCHRWHTCRHCHDQREDHHLNRRKTRTMLCMLCSTPQPAAEFCRHCQVRAAWHYCDICKLWDNDSTRSIYHCPDCGICRRGEGLGKDFIHCKRCNVCISIKYAEDHRCIERATDADCPICKDYMFTSSTDVVSMKCGHYMHRDCYDAYMQIDYKCPMCKKSAVNMELQWRKLKDAVISQPMPAQFADTRVVIHCNDCSVKSTAAYHWLGNQCAHCESFNTSELRLLGTNETAEDLGPDSPAQQATTPTSPRSCLAPNPRPVDRRSSGSYFLLAEREEREAREREREARRPLSADGSHFSPFEMLQRVRSLSPVRRLLGGSDEEKEDNEDDDSDDDSADEDEDAEEEEEELEEKGFDMLEGLELIGHR</sequence>
<dbReference type="InterPro" id="IPR001841">
    <property type="entry name" value="Znf_RING"/>
</dbReference>
<keyword evidence="1" id="KW-0479">Metal-binding</keyword>
<reference evidence="9 10" key="1">
    <citation type="submission" date="2024-04" db="EMBL/GenBank/DDBJ databases">
        <title>Phyllosticta paracitricarpa is synonymous to the EU quarantine fungus P. citricarpa based on phylogenomic analyses.</title>
        <authorList>
            <consortium name="Lawrence Berkeley National Laboratory"/>
            <person name="Van Ingen-Buijs V.A."/>
            <person name="Van Westerhoven A.C."/>
            <person name="Haridas S."/>
            <person name="Skiadas P."/>
            <person name="Martin F."/>
            <person name="Groenewald J.Z."/>
            <person name="Crous P.W."/>
            <person name="Seidl M.F."/>
        </authorList>
    </citation>
    <scope>NUCLEOTIDE SEQUENCE [LARGE SCALE GENOMIC DNA]</scope>
    <source>
        <strain evidence="9 10">CBS 123374</strain>
    </source>
</reference>
<dbReference type="SUPFAM" id="SSF57850">
    <property type="entry name" value="RING/U-box"/>
    <property type="match status" value="1"/>
</dbReference>
<dbReference type="Pfam" id="PF05495">
    <property type="entry name" value="zf-CHY"/>
    <property type="match status" value="1"/>
</dbReference>
<feature type="region of interest" description="Disordered" evidence="5">
    <location>
        <begin position="630"/>
        <end position="696"/>
    </location>
</feature>
<feature type="region of interest" description="Disordered" evidence="5">
    <location>
        <begin position="99"/>
        <end position="125"/>
    </location>
</feature>
<evidence type="ECO:0008006" key="11">
    <source>
        <dbReference type="Google" id="ProtNLM"/>
    </source>
</evidence>
<feature type="domain" description="CHY-type" evidence="7">
    <location>
        <begin position="380"/>
        <end position="447"/>
    </location>
</feature>
<dbReference type="Proteomes" id="UP001492380">
    <property type="component" value="Unassembled WGS sequence"/>
</dbReference>
<dbReference type="PROSITE" id="PS51270">
    <property type="entry name" value="ZF_CTCHY"/>
    <property type="match status" value="1"/>
</dbReference>
<evidence type="ECO:0000313" key="10">
    <source>
        <dbReference type="Proteomes" id="UP001492380"/>
    </source>
</evidence>
<keyword evidence="10" id="KW-1185">Reference proteome</keyword>
<dbReference type="InterPro" id="IPR037274">
    <property type="entry name" value="Znf_CHY_sf"/>
</dbReference>
<evidence type="ECO:0000313" key="9">
    <source>
        <dbReference type="EMBL" id="KAK8243999.1"/>
    </source>
</evidence>
<keyword evidence="2 4" id="KW-0863">Zinc-finger</keyword>
<keyword evidence="3" id="KW-0862">Zinc</keyword>
<name>A0ABR1Z0A4_9PEZI</name>
<dbReference type="Pfam" id="PF14599">
    <property type="entry name" value="zinc_ribbon_6"/>
    <property type="match status" value="1"/>
</dbReference>
<evidence type="ECO:0000256" key="3">
    <source>
        <dbReference type="ARBA" id="ARBA00022833"/>
    </source>
</evidence>
<evidence type="ECO:0000259" key="6">
    <source>
        <dbReference type="PROSITE" id="PS50089"/>
    </source>
</evidence>
<proteinExistence type="predicted"/>
<accession>A0ABR1Z0A4</accession>
<dbReference type="Gene3D" id="3.30.40.10">
    <property type="entry name" value="Zinc/RING finger domain, C3HC4 (zinc finger)"/>
    <property type="match status" value="1"/>
</dbReference>
<comment type="caution">
    <text evidence="9">The sequence shown here is derived from an EMBL/GenBank/DDBJ whole genome shotgun (WGS) entry which is preliminary data.</text>
</comment>
<feature type="compositionally biased region" description="Polar residues" evidence="5">
    <location>
        <begin position="639"/>
        <end position="650"/>
    </location>
</feature>
<feature type="domain" description="RING-type" evidence="6">
    <location>
        <begin position="516"/>
        <end position="558"/>
    </location>
</feature>
<dbReference type="CDD" id="cd16464">
    <property type="entry name" value="RING-H2_Pirh2-like"/>
    <property type="match status" value="1"/>
</dbReference>
<dbReference type="InterPro" id="IPR039512">
    <property type="entry name" value="RCHY1_zinc-ribbon"/>
</dbReference>
<dbReference type="SUPFAM" id="SSF161219">
    <property type="entry name" value="CHY zinc finger-like"/>
    <property type="match status" value="1"/>
</dbReference>
<evidence type="ECO:0000256" key="5">
    <source>
        <dbReference type="SAM" id="MobiDB-lite"/>
    </source>
</evidence>
<evidence type="ECO:0000259" key="7">
    <source>
        <dbReference type="PROSITE" id="PS51266"/>
    </source>
</evidence>
<protein>
    <recommendedName>
        <fullName evidence="11">Zf-CHY-domain-containing protein</fullName>
    </recommendedName>
</protein>
<evidence type="ECO:0000259" key="8">
    <source>
        <dbReference type="PROSITE" id="PS51270"/>
    </source>
</evidence>
<feature type="compositionally biased region" description="Acidic residues" evidence="5">
    <location>
        <begin position="719"/>
        <end position="750"/>
    </location>
</feature>
<dbReference type="EMBL" id="JBBWRZ010000002">
    <property type="protein sequence ID" value="KAK8243999.1"/>
    <property type="molecule type" value="Genomic_DNA"/>
</dbReference>
<feature type="domain" description="CTCHY-type" evidence="8">
    <location>
        <begin position="449"/>
        <end position="515"/>
    </location>
</feature>
<dbReference type="SUPFAM" id="SSF161245">
    <property type="entry name" value="Zinc hairpin stack"/>
    <property type="match status" value="1"/>
</dbReference>
<dbReference type="PANTHER" id="PTHR21319:SF0">
    <property type="entry name" value="AND RING FINGER DOMAIN PROTEIN, PUTATIVE (AFU_ORTHOLOGUE AFUA_1G08900)-RELATED"/>
    <property type="match status" value="1"/>
</dbReference>
<evidence type="ECO:0000256" key="2">
    <source>
        <dbReference type="ARBA" id="ARBA00022771"/>
    </source>
</evidence>
<dbReference type="SMART" id="SM00184">
    <property type="entry name" value="RING"/>
    <property type="match status" value="1"/>
</dbReference>
<dbReference type="PROSITE" id="PS50089">
    <property type="entry name" value="ZF_RING_2"/>
    <property type="match status" value="1"/>
</dbReference>
<dbReference type="InterPro" id="IPR037275">
    <property type="entry name" value="Znf_CTCHY_sf"/>
</dbReference>
<evidence type="ECO:0000256" key="1">
    <source>
        <dbReference type="ARBA" id="ARBA00022723"/>
    </source>
</evidence>
<dbReference type="PANTHER" id="PTHR21319">
    <property type="entry name" value="RING FINGER AND CHY ZINC FINGER DOMAIN-CONTAINING PROTEIN 1"/>
    <property type="match status" value="1"/>
</dbReference>
<dbReference type="PROSITE" id="PS51266">
    <property type="entry name" value="ZF_CHY"/>
    <property type="match status" value="1"/>
</dbReference>
<dbReference type="Pfam" id="PF13639">
    <property type="entry name" value="zf-RING_2"/>
    <property type="match status" value="1"/>
</dbReference>